<evidence type="ECO:0000256" key="3">
    <source>
        <dbReference type="ARBA" id="ARBA00005012"/>
    </source>
</evidence>
<keyword evidence="6" id="KW-0285">Flavoprotein</keyword>
<proteinExistence type="predicted"/>
<accession>A0A2M7WRG7</accession>
<dbReference type="PANTHER" id="PTHR43104:SF2">
    <property type="entry name" value="L-2-HYDROXYGLUTARATE DEHYDROGENASE, MITOCHONDRIAL"/>
    <property type="match status" value="1"/>
</dbReference>
<dbReference type="Pfam" id="PF06039">
    <property type="entry name" value="Mqo"/>
    <property type="match status" value="1"/>
</dbReference>
<evidence type="ECO:0000256" key="9">
    <source>
        <dbReference type="ARBA" id="ARBA00030660"/>
    </source>
</evidence>
<comment type="caution">
    <text evidence="12">The sequence shown here is derived from an EMBL/GenBank/DDBJ whole genome shotgun (WGS) entry which is preliminary data.</text>
</comment>
<evidence type="ECO:0000256" key="6">
    <source>
        <dbReference type="ARBA" id="ARBA00022630"/>
    </source>
</evidence>
<keyword evidence="11" id="KW-1133">Transmembrane helix</keyword>
<evidence type="ECO:0000313" key="13">
    <source>
        <dbReference type="Proteomes" id="UP000230758"/>
    </source>
</evidence>
<dbReference type="EMBL" id="PFXF01000027">
    <property type="protein sequence ID" value="PJA32584.1"/>
    <property type="molecule type" value="Genomic_DNA"/>
</dbReference>
<organism evidence="12 13">
    <name type="scientific">Candidatus Zambryskibacteria bacterium CG_4_9_14_3_um_filter_42_15</name>
    <dbReference type="NCBI Taxonomy" id="1975112"/>
    <lineage>
        <taxon>Bacteria</taxon>
        <taxon>Candidatus Zambryskiibacteriota</taxon>
    </lineage>
</organism>
<name>A0A2M7WRG7_9BACT</name>
<dbReference type="GO" id="GO:0008924">
    <property type="term" value="F:L-malate dehydrogenase (quinone) activity"/>
    <property type="evidence" value="ECO:0007669"/>
    <property type="project" value="UniProtKB-EC"/>
</dbReference>
<evidence type="ECO:0000256" key="7">
    <source>
        <dbReference type="ARBA" id="ARBA00022827"/>
    </source>
</evidence>
<dbReference type="Gene3D" id="3.30.9.10">
    <property type="entry name" value="D-Amino Acid Oxidase, subunit A, domain 2"/>
    <property type="match status" value="1"/>
</dbReference>
<dbReference type="GO" id="GO:0006099">
    <property type="term" value="P:tricarboxylic acid cycle"/>
    <property type="evidence" value="ECO:0007669"/>
    <property type="project" value="UniProtKB-UniPathway"/>
</dbReference>
<evidence type="ECO:0000256" key="2">
    <source>
        <dbReference type="ARBA" id="ARBA00001974"/>
    </source>
</evidence>
<dbReference type="InterPro" id="IPR036188">
    <property type="entry name" value="FAD/NAD-bd_sf"/>
</dbReference>
<comment type="catalytic activity">
    <reaction evidence="1">
        <text>(S)-malate + a quinone = a quinol + oxaloacetate</text>
        <dbReference type="Rhea" id="RHEA:46012"/>
        <dbReference type="ChEBI" id="CHEBI:15589"/>
        <dbReference type="ChEBI" id="CHEBI:16452"/>
        <dbReference type="ChEBI" id="CHEBI:24646"/>
        <dbReference type="ChEBI" id="CHEBI:132124"/>
        <dbReference type="EC" id="1.1.5.4"/>
    </reaction>
</comment>
<comment type="cofactor">
    <cofactor evidence="2">
        <name>FAD</name>
        <dbReference type="ChEBI" id="CHEBI:57692"/>
    </cofactor>
</comment>
<keyword evidence="11" id="KW-0472">Membrane</keyword>
<evidence type="ECO:0000256" key="11">
    <source>
        <dbReference type="SAM" id="Phobius"/>
    </source>
</evidence>
<dbReference type="PANTHER" id="PTHR43104">
    <property type="entry name" value="L-2-HYDROXYGLUTARATE DEHYDROGENASE, MITOCHONDRIAL"/>
    <property type="match status" value="1"/>
</dbReference>
<evidence type="ECO:0000256" key="5">
    <source>
        <dbReference type="ARBA" id="ARBA00022532"/>
    </source>
</evidence>
<keyword evidence="11" id="KW-0812">Transmembrane</keyword>
<feature type="transmembrane region" description="Helical" evidence="11">
    <location>
        <begin position="6"/>
        <end position="26"/>
    </location>
</feature>
<dbReference type="Proteomes" id="UP000230758">
    <property type="component" value="Unassembled WGS sequence"/>
</dbReference>
<keyword evidence="5" id="KW-0816">Tricarboxylic acid cycle</keyword>
<evidence type="ECO:0000256" key="10">
    <source>
        <dbReference type="ARBA" id="ARBA00031550"/>
    </source>
</evidence>
<dbReference type="GO" id="GO:0005737">
    <property type="term" value="C:cytoplasm"/>
    <property type="evidence" value="ECO:0007669"/>
    <property type="project" value="TreeGrafter"/>
</dbReference>
<dbReference type="EC" id="1.1.5.4" evidence="4"/>
<keyword evidence="7" id="KW-0274">FAD</keyword>
<keyword evidence="8" id="KW-0560">Oxidoreductase</keyword>
<reference evidence="13" key="1">
    <citation type="submission" date="2017-09" db="EMBL/GenBank/DDBJ databases">
        <title>Depth-based differentiation of microbial function through sediment-hosted aquifers and enrichment of novel symbionts in the deep terrestrial subsurface.</title>
        <authorList>
            <person name="Probst A.J."/>
            <person name="Ladd B."/>
            <person name="Jarett J.K."/>
            <person name="Geller-Mcgrath D.E."/>
            <person name="Sieber C.M.K."/>
            <person name="Emerson J.B."/>
            <person name="Anantharaman K."/>
            <person name="Thomas B.C."/>
            <person name="Malmstrom R."/>
            <person name="Stieglmeier M."/>
            <person name="Klingl A."/>
            <person name="Woyke T."/>
            <person name="Ryan C.M."/>
            <person name="Banfield J.F."/>
        </authorList>
    </citation>
    <scope>NUCLEOTIDE SEQUENCE [LARGE SCALE GENOMIC DNA]</scope>
</reference>
<evidence type="ECO:0000256" key="1">
    <source>
        <dbReference type="ARBA" id="ARBA00001139"/>
    </source>
</evidence>
<dbReference type="AlphaFoldDB" id="A0A2M7WRG7"/>
<evidence type="ECO:0000256" key="4">
    <source>
        <dbReference type="ARBA" id="ARBA00013026"/>
    </source>
</evidence>
<dbReference type="UniPathway" id="UPA00223">
    <property type="reaction ID" value="UER01008"/>
</dbReference>
<dbReference type="Gene3D" id="3.50.50.60">
    <property type="entry name" value="FAD/NAD(P)-binding domain"/>
    <property type="match status" value="1"/>
</dbReference>
<evidence type="ECO:0000256" key="8">
    <source>
        <dbReference type="ARBA" id="ARBA00023002"/>
    </source>
</evidence>
<protein>
    <recommendedName>
        <fullName evidence="4">malate dehydrogenase (quinone)</fullName>
        <ecNumber evidence="4">1.1.5.4</ecNumber>
    </recommendedName>
    <alternativeName>
        <fullName evidence="10">MQO</fullName>
    </alternativeName>
    <alternativeName>
        <fullName evidence="9">Malate dehydrogenase [quinone]</fullName>
    </alternativeName>
</protein>
<dbReference type="GO" id="GO:0047545">
    <property type="term" value="F:(S)-2-hydroxyglutarate dehydrogenase activity"/>
    <property type="evidence" value="ECO:0007669"/>
    <property type="project" value="TreeGrafter"/>
</dbReference>
<evidence type="ECO:0000313" key="12">
    <source>
        <dbReference type="EMBL" id="PJA32584.1"/>
    </source>
</evidence>
<comment type="pathway">
    <text evidence="3">Carbohydrate metabolism; tricarboxylic acid cycle; oxaloacetate from (S)-malate (quinone route): step 1/1.</text>
</comment>
<dbReference type="SUPFAM" id="SSF51905">
    <property type="entry name" value="FAD/NAD(P)-binding domain"/>
    <property type="match status" value="1"/>
</dbReference>
<dbReference type="InterPro" id="IPR006231">
    <property type="entry name" value="MQO"/>
</dbReference>
<sequence length="466" mass="52169">MKEDGVYDVVIVGGGASGTALLYILARYTSIARIALVEKHAEIGSVNSRANNNSQTLHIGDIETNYSVEKVKEVASASSMVAYYAQALPLEIRSRVLFPTHKMVLGVGKEEVAKLEERFENIHTIFPNLKKLNRAGIEEIEPMVVRGRPPHEPIVALAQMGYAVDYQKLAESLVDQTLARADASGRVKIFLGSPVTDVERDADGQWKVLCANSQTLRARVVVFDADAYSLLFAKRLGLGKEFSLIPVAGTFFFTNEVLKGKVYTVQEPRLPFSAIHGDPDVRVEGKTRWGPTARFFPVLEARSWKTSLDYFAVSGLHRLRTWRSFAVILLDPLRFWYLLRNLLYEIPLIAPYFFAQRVRKIVPTLTGADFVRARGFGGMRLQRVNTNTHELLLGEGKIISDNMIFNMTPSPGASVCLYNAVRDMEHILRFLGSSDVFDKTRLQKELCDPRDSLILHDPSLETSYAS</sequence>
<gene>
    <name evidence="12" type="ORF">CO185_02450</name>
</gene>